<proteinExistence type="predicted"/>
<dbReference type="AlphaFoldDB" id="A0A0E9TS42"/>
<reference evidence="1" key="2">
    <citation type="journal article" date="2015" name="Fish Shellfish Immunol.">
        <title>Early steps in the European eel (Anguilla anguilla)-Vibrio vulnificus interaction in the gills: Role of the RtxA13 toxin.</title>
        <authorList>
            <person name="Callol A."/>
            <person name="Pajuelo D."/>
            <person name="Ebbesson L."/>
            <person name="Teles M."/>
            <person name="MacKenzie S."/>
            <person name="Amaro C."/>
        </authorList>
    </citation>
    <scope>NUCLEOTIDE SEQUENCE</scope>
</reference>
<accession>A0A0E9TS42</accession>
<evidence type="ECO:0000313" key="1">
    <source>
        <dbReference type="EMBL" id="JAH56529.1"/>
    </source>
</evidence>
<organism evidence="1">
    <name type="scientific">Anguilla anguilla</name>
    <name type="common">European freshwater eel</name>
    <name type="synonym">Muraena anguilla</name>
    <dbReference type="NCBI Taxonomy" id="7936"/>
    <lineage>
        <taxon>Eukaryota</taxon>
        <taxon>Metazoa</taxon>
        <taxon>Chordata</taxon>
        <taxon>Craniata</taxon>
        <taxon>Vertebrata</taxon>
        <taxon>Euteleostomi</taxon>
        <taxon>Actinopterygii</taxon>
        <taxon>Neopterygii</taxon>
        <taxon>Teleostei</taxon>
        <taxon>Anguilliformes</taxon>
        <taxon>Anguillidae</taxon>
        <taxon>Anguilla</taxon>
    </lineage>
</organism>
<name>A0A0E9TS42_ANGAN</name>
<sequence length="46" mass="5155">MSSRTTRFPERGLFGPGQDPCILRDLIPFEYCCHSSEDYSSSISPA</sequence>
<reference evidence="1" key="1">
    <citation type="submission" date="2014-11" db="EMBL/GenBank/DDBJ databases">
        <authorList>
            <person name="Amaro Gonzalez C."/>
        </authorList>
    </citation>
    <scope>NUCLEOTIDE SEQUENCE</scope>
</reference>
<protein>
    <submittedName>
        <fullName evidence="1">Uncharacterized protein</fullName>
    </submittedName>
</protein>
<dbReference type="EMBL" id="GBXM01052048">
    <property type="protein sequence ID" value="JAH56529.1"/>
    <property type="molecule type" value="Transcribed_RNA"/>
</dbReference>